<evidence type="ECO:0000256" key="10">
    <source>
        <dbReference type="ARBA" id="ARBA00023235"/>
    </source>
</evidence>
<feature type="domain" description="Glucose-methanol-choline oxidoreductase C-terminal" evidence="18">
    <location>
        <begin position="493"/>
        <end position="547"/>
    </location>
</feature>
<evidence type="ECO:0000259" key="18">
    <source>
        <dbReference type="Pfam" id="PF05199"/>
    </source>
</evidence>
<feature type="region of interest" description="Disordered" evidence="16">
    <location>
        <begin position="555"/>
        <end position="577"/>
    </location>
</feature>
<comment type="similarity">
    <text evidence="2">Belongs to the GMC oxidoreductase family.</text>
</comment>
<evidence type="ECO:0000256" key="15">
    <source>
        <dbReference type="ARBA" id="ARBA00049778"/>
    </source>
</evidence>
<evidence type="ECO:0000313" key="19">
    <source>
        <dbReference type="EMBL" id="QGX08734.1"/>
    </source>
</evidence>
<dbReference type="Pfam" id="PF00732">
    <property type="entry name" value="GMC_oxred_N"/>
    <property type="match status" value="1"/>
</dbReference>
<evidence type="ECO:0000256" key="11">
    <source>
        <dbReference type="ARBA" id="ARBA00038856"/>
    </source>
</evidence>
<evidence type="ECO:0000256" key="1">
    <source>
        <dbReference type="ARBA" id="ARBA00001974"/>
    </source>
</evidence>
<dbReference type="InterPro" id="IPR007867">
    <property type="entry name" value="GMC_OxRtase_C"/>
</dbReference>
<keyword evidence="7" id="KW-0443">Lipid metabolism</keyword>
<evidence type="ECO:0000256" key="3">
    <source>
        <dbReference type="ARBA" id="ARBA00022548"/>
    </source>
</evidence>
<evidence type="ECO:0000256" key="9">
    <source>
        <dbReference type="ARBA" id="ARBA00023221"/>
    </source>
</evidence>
<evidence type="ECO:0000256" key="13">
    <source>
        <dbReference type="ARBA" id="ARBA00049723"/>
    </source>
</evidence>
<dbReference type="AlphaFoldDB" id="A0A650GFL8"/>
<gene>
    <name evidence="19" type="ORF">EEW87_003365</name>
</gene>
<dbReference type="GeneID" id="59163485"/>
<reference evidence="19 20" key="1">
    <citation type="submission" date="2019-09" db="EMBL/GenBank/DDBJ databases">
        <title>Complete Genome Sequence of Janibacter melonis M714 with both human health impact and industrial applications.</title>
        <authorList>
            <person name="Jin M."/>
            <person name="Zhao Q.R."/>
        </authorList>
    </citation>
    <scope>NUCLEOTIDE SEQUENCE [LARGE SCALE GENOMIC DNA]</scope>
    <source>
        <strain evidence="19 20">M714</strain>
    </source>
</reference>
<dbReference type="RefSeq" id="WP_123091195.1">
    <property type="nucleotide sequence ID" value="NZ_CP044548.2"/>
</dbReference>
<protein>
    <recommendedName>
        <fullName evidence="14">Cholesterol oxidase</fullName>
        <ecNumber evidence="13">1.1.3.6</ecNumber>
        <ecNumber evidence="11">5.3.3.1</ecNumber>
    </recommendedName>
    <alternativeName>
        <fullName evidence="15">Cholesterol isomerase</fullName>
    </alternativeName>
</protein>
<keyword evidence="8" id="KW-1207">Sterol metabolism</keyword>
<comment type="cofactor">
    <cofactor evidence="1">
        <name>FAD</name>
        <dbReference type="ChEBI" id="CHEBI:57692"/>
    </cofactor>
</comment>
<feature type="region of interest" description="Disordered" evidence="16">
    <location>
        <begin position="594"/>
        <end position="622"/>
    </location>
</feature>
<dbReference type="PRINTS" id="PR00411">
    <property type="entry name" value="PNDRDTASEI"/>
</dbReference>
<keyword evidence="6" id="KW-0560">Oxidoreductase</keyword>
<evidence type="ECO:0000256" key="5">
    <source>
        <dbReference type="ARBA" id="ARBA00022827"/>
    </source>
</evidence>
<dbReference type="GO" id="GO:0004769">
    <property type="term" value="F:steroid Delta-isomerase activity"/>
    <property type="evidence" value="ECO:0007669"/>
    <property type="project" value="UniProtKB-EC"/>
</dbReference>
<dbReference type="GO" id="GO:0008203">
    <property type="term" value="P:cholesterol metabolic process"/>
    <property type="evidence" value="ECO:0007669"/>
    <property type="project" value="UniProtKB-KW"/>
</dbReference>
<dbReference type="Pfam" id="PF13450">
    <property type="entry name" value="NAD_binding_8"/>
    <property type="match status" value="1"/>
</dbReference>
<keyword evidence="10" id="KW-0413">Isomerase</keyword>
<evidence type="ECO:0000256" key="7">
    <source>
        <dbReference type="ARBA" id="ARBA00023098"/>
    </source>
</evidence>
<feature type="domain" description="Glucose-methanol-choline oxidoreductase N-terminal" evidence="17">
    <location>
        <begin position="206"/>
        <end position="299"/>
    </location>
</feature>
<dbReference type="Proteomes" id="UP000271708">
    <property type="component" value="Chromosome"/>
</dbReference>
<dbReference type="InterPro" id="IPR036188">
    <property type="entry name" value="FAD/NAD-bd_sf"/>
</dbReference>
<evidence type="ECO:0000313" key="20">
    <source>
        <dbReference type="Proteomes" id="UP000271708"/>
    </source>
</evidence>
<dbReference type="SUPFAM" id="SSF51905">
    <property type="entry name" value="FAD/NAD(P)-binding domain"/>
    <property type="match status" value="1"/>
</dbReference>
<keyword evidence="9" id="KW-0753">Steroid metabolism</keyword>
<feature type="compositionally biased region" description="Basic and acidic residues" evidence="16">
    <location>
        <begin position="557"/>
        <end position="574"/>
    </location>
</feature>
<dbReference type="GO" id="GO:0050660">
    <property type="term" value="F:flavin adenine dinucleotide binding"/>
    <property type="evidence" value="ECO:0007669"/>
    <property type="project" value="InterPro"/>
</dbReference>
<dbReference type="EC" id="5.3.3.1" evidence="11"/>
<organism evidence="19 20">
    <name type="scientific">Janibacter melonis</name>
    <dbReference type="NCBI Taxonomy" id="262209"/>
    <lineage>
        <taxon>Bacteria</taxon>
        <taxon>Bacillati</taxon>
        <taxon>Actinomycetota</taxon>
        <taxon>Actinomycetes</taxon>
        <taxon>Micrococcales</taxon>
        <taxon>Intrasporangiaceae</taxon>
        <taxon>Janibacter</taxon>
    </lineage>
</organism>
<evidence type="ECO:0000256" key="6">
    <source>
        <dbReference type="ARBA" id="ARBA00023002"/>
    </source>
</evidence>
<evidence type="ECO:0000259" key="17">
    <source>
        <dbReference type="Pfam" id="PF00732"/>
    </source>
</evidence>
<keyword evidence="3" id="KW-0153">Cholesterol metabolism</keyword>
<evidence type="ECO:0000256" key="12">
    <source>
        <dbReference type="ARBA" id="ARBA00049645"/>
    </source>
</evidence>
<dbReference type="Gene3D" id="3.50.50.60">
    <property type="entry name" value="FAD/NAD(P)-binding domain"/>
    <property type="match status" value="3"/>
</dbReference>
<dbReference type="InterPro" id="IPR000172">
    <property type="entry name" value="GMC_OxRdtase_N"/>
</dbReference>
<keyword evidence="5" id="KW-0274">FAD</keyword>
<accession>A0A650GFL8</accession>
<dbReference type="GO" id="GO:0016995">
    <property type="term" value="F:cholesterol oxidase activity"/>
    <property type="evidence" value="ECO:0007669"/>
    <property type="project" value="UniProtKB-EC"/>
</dbReference>
<keyword evidence="4" id="KW-0285">Flavoprotein</keyword>
<dbReference type="Pfam" id="PF05199">
    <property type="entry name" value="GMC_oxred_C"/>
    <property type="match status" value="1"/>
</dbReference>
<dbReference type="InterPro" id="IPR052542">
    <property type="entry name" value="Cholesterol_Oxidase"/>
</dbReference>
<proteinExistence type="inferred from homology"/>
<dbReference type="KEGG" id="jme:EEW87_003365"/>
<evidence type="ECO:0000256" key="2">
    <source>
        <dbReference type="ARBA" id="ARBA00010790"/>
    </source>
</evidence>
<dbReference type="EC" id="1.1.3.6" evidence="13"/>
<dbReference type="PANTHER" id="PTHR47470:SF1">
    <property type="entry name" value="FAD-DEPENDENT OXIDOREDUCTASE 2 FAD BINDING DOMAIN-CONTAINING PROTEIN"/>
    <property type="match status" value="1"/>
</dbReference>
<dbReference type="PANTHER" id="PTHR47470">
    <property type="entry name" value="CHOLESTEROL OXIDASE"/>
    <property type="match status" value="1"/>
</dbReference>
<name>A0A650GFL8_9MICO</name>
<evidence type="ECO:0000256" key="14">
    <source>
        <dbReference type="ARBA" id="ARBA00049744"/>
    </source>
</evidence>
<evidence type="ECO:0000256" key="8">
    <source>
        <dbReference type="ARBA" id="ARBA00023166"/>
    </source>
</evidence>
<comment type="pathway">
    <text evidence="12">Steroid metabolism; cholesterol degradation.</text>
</comment>
<evidence type="ECO:0000256" key="4">
    <source>
        <dbReference type="ARBA" id="ARBA00022630"/>
    </source>
</evidence>
<dbReference type="EMBL" id="CP044548">
    <property type="protein sequence ID" value="QGX08734.1"/>
    <property type="molecule type" value="Genomic_DNA"/>
</dbReference>
<feature type="region of interest" description="Disordered" evidence="16">
    <location>
        <begin position="433"/>
        <end position="452"/>
    </location>
</feature>
<evidence type="ECO:0000256" key="16">
    <source>
        <dbReference type="SAM" id="MobiDB-lite"/>
    </source>
</evidence>
<sequence length="622" mass="66369">MSALESAADRAAGPAVEPDVDVLVVGSGFGGSVAALRLAEKGYSVLVLEAGRRFADEDFARTSWDLKNFLWAPRLGCYGVQRIHLLKDVMILAGAGVGGGSLNYANTLYVPPRAFFEDRQWGHITDWEAELAPHYATGQSMLGVVTNPCDGPVEQAMRDAAHDLGVGDTFRKTPVGVLFGEGNRPQEQGRTIPDPYFGGAGPQRTTCTECGNCMVGCRVGAKNTLVKNYLALAEGLGARVTPLRTVTRLGLVPGGEGGTPTYRVRHEATDDRGDRSARVTTARHVVLAAGTWGTQHLLHEMRAEGELSATSDRVGELTRTNSEALVGALAATPPTGEHDLTRGVAITSSFHPDADTHVENCRYGRGSDAMGLLTTLLAPPRTGRTPRWLRLLAELPRNLPALRAWAPPGTHFADSTVIGLVMQSLDNSLTTSLTTKGGRRRLTSTQGHGEPNPTYIEAGHRGIRALAHRLSERIGIPFYPGGTWSEAFDIPLTAHFLGGAPIGDTAQSGVLDPYHRLWGYPGISVVDGSAVSANLGVNPSLTITAQAERAFALWPNRGEDDPRPAQGEGYRRLDPVPARTPAVTAFTHVESRQVDLGMPPVAPPPEEVDVVGPADDWRTASV</sequence>